<sequence length="74" mass="8232">MNKVAGKNYTLGHNDFSDLTIEELTSSCMGIMDITSELASSKTVFFNMSVDDIPQSVDWRDQGAVTSVKYQYPC</sequence>
<reference evidence="1 2" key="1">
    <citation type="journal article" date="2018" name="Front. Plant Sci.">
        <title>Red Clover (Trifolium pratense) and Zigzag Clover (T. medium) - A Picture of Genomic Similarities and Differences.</title>
        <authorList>
            <person name="Dluhosova J."/>
            <person name="Istvanek J."/>
            <person name="Nedelnik J."/>
            <person name="Repkova J."/>
        </authorList>
    </citation>
    <scope>NUCLEOTIDE SEQUENCE [LARGE SCALE GENOMIC DNA]</scope>
    <source>
        <strain evidence="2">cv. 10/8</strain>
        <tissue evidence="1">Leaf</tissue>
    </source>
</reference>
<dbReference type="AlphaFoldDB" id="A0A392RW55"/>
<comment type="caution">
    <text evidence="1">The sequence shown here is derived from an EMBL/GenBank/DDBJ whole genome shotgun (WGS) entry which is preliminary data.</text>
</comment>
<keyword evidence="2" id="KW-1185">Reference proteome</keyword>
<name>A0A392RW55_9FABA</name>
<dbReference type="Proteomes" id="UP000265520">
    <property type="component" value="Unassembled WGS sequence"/>
</dbReference>
<dbReference type="SUPFAM" id="SSF54001">
    <property type="entry name" value="Cysteine proteinases"/>
    <property type="match status" value="1"/>
</dbReference>
<evidence type="ECO:0000313" key="2">
    <source>
        <dbReference type="Proteomes" id="UP000265520"/>
    </source>
</evidence>
<accession>A0A392RW55</accession>
<feature type="non-terminal residue" evidence="1">
    <location>
        <position position="74"/>
    </location>
</feature>
<dbReference type="EMBL" id="LXQA010272345">
    <property type="protein sequence ID" value="MCI39835.1"/>
    <property type="molecule type" value="Genomic_DNA"/>
</dbReference>
<dbReference type="Gene3D" id="3.90.70.10">
    <property type="entry name" value="Cysteine proteinases"/>
    <property type="match status" value="1"/>
</dbReference>
<protein>
    <submittedName>
        <fullName evidence="1">Cysteine proteinase</fullName>
    </submittedName>
</protein>
<organism evidence="1 2">
    <name type="scientific">Trifolium medium</name>
    <dbReference type="NCBI Taxonomy" id="97028"/>
    <lineage>
        <taxon>Eukaryota</taxon>
        <taxon>Viridiplantae</taxon>
        <taxon>Streptophyta</taxon>
        <taxon>Embryophyta</taxon>
        <taxon>Tracheophyta</taxon>
        <taxon>Spermatophyta</taxon>
        <taxon>Magnoliopsida</taxon>
        <taxon>eudicotyledons</taxon>
        <taxon>Gunneridae</taxon>
        <taxon>Pentapetalae</taxon>
        <taxon>rosids</taxon>
        <taxon>fabids</taxon>
        <taxon>Fabales</taxon>
        <taxon>Fabaceae</taxon>
        <taxon>Papilionoideae</taxon>
        <taxon>50 kb inversion clade</taxon>
        <taxon>NPAAA clade</taxon>
        <taxon>Hologalegina</taxon>
        <taxon>IRL clade</taxon>
        <taxon>Trifolieae</taxon>
        <taxon>Trifolium</taxon>
    </lineage>
</organism>
<proteinExistence type="predicted"/>
<evidence type="ECO:0000313" key="1">
    <source>
        <dbReference type="EMBL" id="MCI39835.1"/>
    </source>
</evidence>
<dbReference type="InterPro" id="IPR038765">
    <property type="entry name" value="Papain-like_cys_pep_sf"/>
</dbReference>